<feature type="domain" description="SAF" evidence="5">
    <location>
        <begin position="100"/>
        <end position="161"/>
    </location>
</feature>
<keyword evidence="4" id="KW-1005">Bacterial flagellum biogenesis</keyword>
<keyword evidence="2" id="KW-0732">Signal</keyword>
<evidence type="ECO:0000313" key="6">
    <source>
        <dbReference type="EMBL" id="RAR76837.1"/>
    </source>
</evidence>
<evidence type="ECO:0000256" key="3">
    <source>
        <dbReference type="ARBA" id="ARBA00022764"/>
    </source>
</evidence>
<dbReference type="NCBIfam" id="TIGR03170">
    <property type="entry name" value="flgA_cterm"/>
    <property type="match status" value="1"/>
</dbReference>
<dbReference type="PANTHER" id="PTHR36307:SF1">
    <property type="entry name" value="FLAGELLA BASAL BODY P-RING FORMATION PROTEIN FLGA"/>
    <property type="match status" value="1"/>
</dbReference>
<keyword evidence="7" id="KW-1185">Reference proteome</keyword>
<dbReference type="InterPro" id="IPR039246">
    <property type="entry name" value="Flagellar_FlgA"/>
</dbReference>
<proteinExistence type="inferred from homology"/>
<evidence type="ECO:0000256" key="2">
    <source>
        <dbReference type="ARBA" id="ARBA00022729"/>
    </source>
</evidence>
<organism evidence="6 7">
    <name type="scientific">Paracidovorax anthurii</name>
    <dbReference type="NCBI Taxonomy" id="78229"/>
    <lineage>
        <taxon>Bacteria</taxon>
        <taxon>Pseudomonadati</taxon>
        <taxon>Pseudomonadota</taxon>
        <taxon>Betaproteobacteria</taxon>
        <taxon>Burkholderiales</taxon>
        <taxon>Comamonadaceae</taxon>
        <taxon>Paracidovorax</taxon>
    </lineage>
</organism>
<accession>A0A328Z1Y1</accession>
<evidence type="ECO:0000259" key="5">
    <source>
        <dbReference type="SMART" id="SM00858"/>
    </source>
</evidence>
<evidence type="ECO:0000256" key="4">
    <source>
        <dbReference type="RuleBase" id="RU362063"/>
    </source>
</evidence>
<keyword evidence="6" id="KW-0969">Cilium</keyword>
<keyword evidence="6" id="KW-0282">Flagellum</keyword>
<dbReference type="Pfam" id="PF13144">
    <property type="entry name" value="ChapFlgA"/>
    <property type="match status" value="1"/>
</dbReference>
<dbReference type="Proteomes" id="UP000248856">
    <property type="component" value="Unassembled WGS sequence"/>
</dbReference>
<comment type="caution">
    <text evidence="6">The sequence shown here is derived from an EMBL/GenBank/DDBJ whole genome shotgun (WGS) entry which is preliminary data.</text>
</comment>
<evidence type="ECO:0000313" key="7">
    <source>
        <dbReference type="Proteomes" id="UP000248856"/>
    </source>
</evidence>
<dbReference type="Gene3D" id="3.90.1210.10">
    <property type="entry name" value="Antifreeze-like/N-acetylneuraminic acid synthase C-terminal domain"/>
    <property type="match status" value="1"/>
</dbReference>
<dbReference type="GO" id="GO:0044780">
    <property type="term" value="P:bacterial-type flagellum assembly"/>
    <property type="evidence" value="ECO:0007669"/>
    <property type="project" value="InterPro"/>
</dbReference>
<name>A0A328Z1Y1_9BURK</name>
<dbReference type="Gene3D" id="2.30.30.760">
    <property type="match status" value="1"/>
</dbReference>
<comment type="subcellular location">
    <subcellularLocation>
        <location evidence="1 4">Periplasm</location>
    </subcellularLocation>
</comment>
<protein>
    <recommendedName>
        <fullName evidence="4">Flagella basal body P-ring formation protein FlgA</fullName>
    </recommendedName>
</protein>
<reference evidence="6 7" key="1">
    <citation type="submission" date="2018-06" db="EMBL/GenBank/DDBJ databases">
        <title>Genomic Encyclopedia of Archaeal and Bacterial Type Strains, Phase II (KMG-II): from individual species to whole genera.</title>
        <authorList>
            <person name="Goeker M."/>
        </authorList>
    </citation>
    <scope>NUCLEOTIDE SEQUENCE [LARGE SCALE GENOMIC DNA]</scope>
    <source>
        <strain evidence="6 7">CFPB 3232</strain>
    </source>
</reference>
<sequence length="238" mass="24916">MLACGFTGASAQPAAASLPAPVGKAVRQYLAEQARARGLDAVEFEIAPVGAVPEWPDCKGPLGVDGTDVRRLSRIRVSVSCADPARPWREDWTLRVDARADVVIASAPVAAQRPITAQDVAMESRPLQTFEDGTSDIDAVVGQTSRRPLRPGQVVVPRYLDAPLLVRKSQPVTIAVRRAGVEVNGAGEALAPGALGETVRVRNIGSGKVIQARVVGEGLVEPVDVGAMAAPSPQSPVR</sequence>
<keyword evidence="3 4" id="KW-0574">Periplasm</keyword>
<keyword evidence="6" id="KW-0966">Cell projection</keyword>
<gene>
    <name evidence="6" type="ORF">AX018_104219</name>
</gene>
<comment type="similarity">
    <text evidence="4">Belongs to the FlgA family.</text>
</comment>
<dbReference type="AlphaFoldDB" id="A0A328Z1Y1"/>
<dbReference type="SMART" id="SM00858">
    <property type="entry name" value="SAF"/>
    <property type="match status" value="1"/>
</dbReference>
<comment type="function">
    <text evidence="4">Involved in the assembly process of the P-ring formation. It may associate with FlgF on the rod constituting a structure essential for the P-ring assembly or may act as a modulator protein for the P-ring assembly.</text>
</comment>
<dbReference type="GO" id="GO:0042597">
    <property type="term" value="C:periplasmic space"/>
    <property type="evidence" value="ECO:0007669"/>
    <property type="project" value="UniProtKB-SubCell"/>
</dbReference>
<dbReference type="CDD" id="cd11614">
    <property type="entry name" value="SAF_CpaB_FlgA_like"/>
    <property type="match status" value="1"/>
</dbReference>
<dbReference type="InterPro" id="IPR013974">
    <property type="entry name" value="SAF"/>
</dbReference>
<dbReference type="PANTHER" id="PTHR36307">
    <property type="entry name" value="FLAGELLA BASAL BODY P-RING FORMATION PROTEIN FLGA"/>
    <property type="match status" value="1"/>
</dbReference>
<dbReference type="EMBL" id="QLTA01000042">
    <property type="protein sequence ID" value="RAR76837.1"/>
    <property type="molecule type" value="Genomic_DNA"/>
</dbReference>
<dbReference type="InterPro" id="IPR017585">
    <property type="entry name" value="SAF_FlgA"/>
</dbReference>
<evidence type="ECO:0000256" key="1">
    <source>
        <dbReference type="ARBA" id="ARBA00004418"/>
    </source>
</evidence>